<dbReference type="OrthoDB" id="2789670at2759"/>
<evidence type="ECO:0000256" key="14">
    <source>
        <dbReference type="RuleBase" id="RU000461"/>
    </source>
</evidence>
<dbReference type="AlphaFoldDB" id="A0A6J2WQB4"/>
<dbReference type="PROSITE" id="PS00086">
    <property type="entry name" value="CYTOCHROME_P450"/>
    <property type="match status" value="1"/>
</dbReference>
<proteinExistence type="inferred from homology"/>
<keyword evidence="8" id="KW-0492">Microsome</keyword>
<dbReference type="GO" id="GO:0006082">
    <property type="term" value="P:organic acid metabolic process"/>
    <property type="evidence" value="ECO:0007669"/>
    <property type="project" value="TreeGrafter"/>
</dbReference>
<keyword evidence="16" id="KW-1185">Reference proteome</keyword>
<dbReference type="GO" id="GO:0006805">
    <property type="term" value="P:xenobiotic metabolic process"/>
    <property type="evidence" value="ECO:0007669"/>
    <property type="project" value="TreeGrafter"/>
</dbReference>
<evidence type="ECO:0000256" key="9">
    <source>
        <dbReference type="ARBA" id="ARBA00023002"/>
    </source>
</evidence>
<feature type="transmembrane region" description="Helical" evidence="15">
    <location>
        <begin position="6"/>
        <end position="30"/>
    </location>
</feature>
<protein>
    <submittedName>
        <fullName evidence="17">Cytochrome P450 2K1</fullName>
    </submittedName>
</protein>
<evidence type="ECO:0000256" key="6">
    <source>
        <dbReference type="ARBA" id="ARBA00022723"/>
    </source>
</evidence>
<evidence type="ECO:0000313" key="17">
    <source>
        <dbReference type="RefSeq" id="XP_030646573.1"/>
    </source>
</evidence>
<evidence type="ECO:0000256" key="15">
    <source>
        <dbReference type="SAM" id="Phobius"/>
    </source>
</evidence>
<dbReference type="InterPro" id="IPR002401">
    <property type="entry name" value="Cyt_P450_E_grp-I"/>
</dbReference>
<evidence type="ECO:0000256" key="1">
    <source>
        <dbReference type="ARBA" id="ARBA00001971"/>
    </source>
</evidence>
<keyword evidence="11 14" id="KW-0503">Monooxygenase</keyword>
<dbReference type="InParanoid" id="A0A6J2WQB4"/>
<dbReference type="GO" id="GO:0005506">
    <property type="term" value="F:iron ion binding"/>
    <property type="evidence" value="ECO:0007669"/>
    <property type="project" value="InterPro"/>
</dbReference>
<keyword evidence="15" id="KW-1133">Transmembrane helix</keyword>
<accession>A0A6J2WQB4</accession>
<dbReference type="FunFam" id="1.10.630.10:FF:000010">
    <property type="entry name" value="cytochrome P450 2W1 isoform X2"/>
    <property type="match status" value="1"/>
</dbReference>
<keyword evidence="12 15" id="KW-0472">Membrane</keyword>
<keyword evidence="10 13" id="KW-0408">Iron</keyword>
<dbReference type="PANTHER" id="PTHR24300">
    <property type="entry name" value="CYTOCHROME P450 508A4-RELATED"/>
    <property type="match status" value="1"/>
</dbReference>
<comment type="cofactor">
    <cofactor evidence="1 13">
        <name>heme</name>
        <dbReference type="ChEBI" id="CHEBI:30413"/>
    </cofactor>
</comment>
<sequence length="503" mass="57275">MALLEMLLSQIPSTGTLLSAVLLLLVLYFISSGSHKERNEPPGPKPLPIVGNLLLLDLRKTHESLFEMSKKYGSVFTVFFGPKKVIVLAGYKTVKQALVNHAEEFGDRDVAPIFSDLDKGHGILFTNGDTWKEMRRFALSSLRDLGMGKKGTEEKIIEEVQYLKEVFKAFSGKPFNTSQPVIHAVSNIISSIVYGNRFDYEDPKFKNLVNWGNENVRIIGSASIQLYNMLPWIRPVIMNWWRTMRNAQGMKKEMMDIIKNLKDTMSLQDHRSFIESFLLRKQSEERSGRKSMFFTDENLLACVRNLFVAGTDTTGTTLCWGLLLMAKYPHIQDRVQEEIDRVIGGRQPVVEDRKNVPYTDAVIHETQRLVNLVPMSIPHTTSCDVNFEGFFIKKGTVVFPLLTSVLRDESEWETPDTFNPAHFLDEQGRFRKRDAFMPFSAGRRICLGESLARMELFLFFTSLLQHFRFTPPPGVSEDELDLTPVVGFTLNPPPHQLCAVARS</sequence>
<dbReference type="GO" id="GO:0020037">
    <property type="term" value="F:heme binding"/>
    <property type="evidence" value="ECO:0007669"/>
    <property type="project" value="InterPro"/>
</dbReference>
<keyword evidence="5 13" id="KW-0349">Heme</keyword>
<evidence type="ECO:0000256" key="5">
    <source>
        <dbReference type="ARBA" id="ARBA00022617"/>
    </source>
</evidence>
<evidence type="ECO:0000256" key="12">
    <source>
        <dbReference type="ARBA" id="ARBA00023136"/>
    </source>
</evidence>
<organism evidence="16 17">
    <name type="scientific">Chanos chanos</name>
    <name type="common">Milkfish</name>
    <name type="synonym">Mugil chanos</name>
    <dbReference type="NCBI Taxonomy" id="29144"/>
    <lineage>
        <taxon>Eukaryota</taxon>
        <taxon>Metazoa</taxon>
        <taxon>Chordata</taxon>
        <taxon>Craniata</taxon>
        <taxon>Vertebrata</taxon>
        <taxon>Euteleostomi</taxon>
        <taxon>Actinopterygii</taxon>
        <taxon>Neopterygii</taxon>
        <taxon>Teleostei</taxon>
        <taxon>Ostariophysi</taxon>
        <taxon>Gonorynchiformes</taxon>
        <taxon>Chanidae</taxon>
        <taxon>Chanos</taxon>
    </lineage>
</organism>
<evidence type="ECO:0000256" key="8">
    <source>
        <dbReference type="ARBA" id="ARBA00022848"/>
    </source>
</evidence>
<feature type="binding site" description="axial binding residue" evidence="13">
    <location>
        <position position="446"/>
    </location>
    <ligand>
        <name>heme</name>
        <dbReference type="ChEBI" id="CHEBI:30413"/>
    </ligand>
    <ligandPart>
        <name>Fe</name>
        <dbReference type="ChEBI" id="CHEBI:18248"/>
    </ligandPart>
</feature>
<comment type="similarity">
    <text evidence="4 14">Belongs to the cytochrome P450 family.</text>
</comment>
<evidence type="ECO:0000256" key="11">
    <source>
        <dbReference type="ARBA" id="ARBA00023033"/>
    </source>
</evidence>
<evidence type="ECO:0000313" key="16">
    <source>
        <dbReference type="Proteomes" id="UP000504632"/>
    </source>
</evidence>
<keyword evidence="6 13" id="KW-0479">Metal-binding</keyword>
<dbReference type="GO" id="GO:0016712">
    <property type="term" value="F:oxidoreductase activity, acting on paired donors, with incorporation or reduction of molecular oxygen, reduced flavin or flavoprotein as one donor, and incorporation of one atom of oxygen"/>
    <property type="evidence" value="ECO:0007669"/>
    <property type="project" value="TreeGrafter"/>
</dbReference>
<dbReference type="PANTHER" id="PTHR24300:SF319">
    <property type="entry name" value="CYTOCHROME P450, FAMILY 2, SUBFAMILY AC, POLYPEPTIDE 1"/>
    <property type="match status" value="1"/>
</dbReference>
<dbReference type="InterPro" id="IPR001128">
    <property type="entry name" value="Cyt_P450"/>
</dbReference>
<keyword evidence="9 14" id="KW-0560">Oxidoreductase</keyword>
<dbReference type="SUPFAM" id="SSF48264">
    <property type="entry name" value="Cytochrome P450"/>
    <property type="match status" value="1"/>
</dbReference>
<evidence type="ECO:0000256" key="13">
    <source>
        <dbReference type="PIRSR" id="PIRSR602401-1"/>
    </source>
</evidence>
<gene>
    <name evidence="17" type="primary">LOC115826807</name>
</gene>
<dbReference type="GO" id="GO:0046222">
    <property type="term" value="P:aflatoxin metabolic process"/>
    <property type="evidence" value="ECO:0007669"/>
    <property type="project" value="UniProtKB-ARBA"/>
</dbReference>
<dbReference type="Pfam" id="PF00067">
    <property type="entry name" value="p450"/>
    <property type="match status" value="1"/>
</dbReference>
<evidence type="ECO:0000256" key="2">
    <source>
        <dbReference type="ARBA" id="ARBA00004524"/>
    </source>
</evidence>
<dbReference type="RefSeq" id="XP_030646573.1">
    <property type="nucleotide sequence ID" value="XM_030790713.1"/>
</dbReference>
<evidence type="ECO:0000256" key="7">
    <source>
        <dbReference type="ARBA" id="ARBA00022824"/>
    </source>
</evidence>
<dbReference type="FunCoup" id="A0A6J2WQB4">
    <property type="interactions" value="257"/>
</dbReference>
<dbReference type="PRINTS" id="PR00463">
    <property type="entry name" value="EP450I"/>
</dbReference>
<dbReference type="GeneID" id="115826807"/>
<dbReference type="Gene3D" id="1.10.630.10">
    <property type="entry name" value="Cytochrome P450"/>
    <property type="match status" value="1"/>
</dbReference>
<evidence type="ECO:0000256" key="3">
    <source>
        <dbReference type="ARBA" id="ARBA00004586"/>
    </source>
</evidence>
<dbReference type="Proteomes" id="UP000504632">
    <property type="component" value="Chromosome 13"/>
</dbReference>
<dbReference type="PRINTS" id="PR00385">
    <property type="entry name" value="P450"/>
</dbReference>
<evidence type="ECO:0000256" key="4">
    <source>
        <dbReference type="ARBA" id="ARBA00010617"/>
    </source>
</evidence>
<keyword evidence="7" id="KW-0256">Endoplasmic reticulum</keyword>
<evidence type="ECO:0000256" key="10">
    <source>
        <dbReference type="ARBA" id="ARBA00023004"/>
    </source>
</evidence>
<name>A0A6J2WQB4_CHACN</name>
<dbReference type="InterPro" id="IPR050182">
    <property type="entry name" value="Cytochrome_P450_fam2"/>
</dbReference>
<dbReference type="InterPro" id="IPR036396">
    <property type="entry name" value="Cyt_P450_sf"/>
</dbReference>
<comment type="subcellular location">
    <subcellularLocation>
        <location evidence="3">Endoplasmic reticulum membrane</location>
    </subcellularLocation>
    <subcellularLocation>
        <location evidence="2">Microsome membrane</location>
    </subcellularLocation>
</comment>
<keyword evidence="15" id="KW-0812">Transmembrane</keyword>
<dbReference type="GO" id="GO:0005789">
    <property type="term" value="C:endoplasmic reticulum membrane"/>
    <property type="evidence" value="ECO:0007669"/>
    <property type="project" value="UniProtKB-SubCell"/>
</dbReference>
<dbReference type="InterPro" id="IPR017972">
    <property type="entry name" value="Cyt_P450_CS"/>
</dbReference>
<reference evidence="17" key="1">
    <citation type="submission" date="2025-08" db="UniProtKB">
        <authorList>
            <consortium name="RefSeq"/>
        </authorList>
    </citation>
    <scope>IDENTIFICATION</scope>
</reference>